<accession>A0A1I6E4P1</accession>
<dbReference type="NCBIfam" id="TIGR01352">
    <property type="entry name" value="tonB_Cterm"/>
    <property type="match status" value="1"/>
</dbReference>
<evidence type="ECO:0000313" key="8">
    <source>
        <dbReference type="EMBL" id="SFR12683.1"/>
    </source>
</evidence>
<feature type="compositionally biased region" description="Basic residues" evidence="5">
    <location>
        <begin position="272"/>
        <end position="286"/>
    </location>
</feature>
<keyword evidence="6" id="KW-0732">Signal</keyword>
<evidence type="ECO:0000256" key="2">
    <source>
        <dbReference type="ARBA" id="ARBA00022692"/>
    </source>
</evidence>
<evidence type="ECO:0000256" key="1">
    <source>
        <dbReference type="ARBA" id="ARBA00004167"/>
    </source>
</evidence>
<gene>
    <name evidence="8" type="ORF">SAMN04515673_107103</name>
</gene>
<dbReference type="SUPFAM" id="SSF74653">
    <property type="entry name" value="TolA/TonB C-terminal domain"/>
    <property type="match status" value="1"/>
</dbReference>
<evidence type="ECO:0000256" key="6">
    <source>
        <dbReference type="SAM" id="SignalP"/>
    </source>
</evidence>
<dbReference type="PROSITE" id="PS52015">
    <property type="entry name" value="TONB_CTD"/>
    <property type="match status" value="1"/>
</dbReference>
<sequence>MRARIFGGAALAISVAAHAVGLVRYGEAPEQVAATSAPPMQAQFGTGFADLVTGTVVPAAPEVTDAPAPEEVQPPEPVEVTPEVAPVETAQAEPAPVLTQAESAAPAAPVAVGEAEPMTMAALVPLSPVTPTPPVDPAPVTPSVSAPITPSETAPTPVQPVAPPTVTQAETPPPEVIEAQPETVVQTPDDTDLRPVARPRDIARTPPKKTEPKKQPPKPAAVAAGNADRDEVRGAAAASTSAAPAANAGQGQTENATAATERKAAAAYPGKVNRKLSRTRKARSRSKGSAIVQFKVARNGGLSAVRILQSSGDTELDRLALDHTRRASPFPAPPAGAQTVFKYRYNTR</sequence>
<dbReference type="InterPro" id="IPR006260">
    <property type="entry name" value="TonB/TolA_C"/>
</dbReference>
<dbReference type="RefSeq" id="WP_092080926.1">
    <property type="nucleotide sequence ID" value="NZ_FOYI01000007.1"/>
</dbReference>
<comment type="subcellular location">
    <subcellularLocation>
        <location evidence="1">Membrane</location>
        <topology evidence="1">Single-pass membrane protein</topology>
    </subcellularLocation>
</comment>
<feature type="chain" id="PRO_5011734027" evidence="6">
    <location>
        <begin position="20"/>
        <end position="348"/>
    </location>
</feature>
<dbReference type="OrthoDB" id="7930032at2"/>
<evidence type="ECO:0000256" key="4">
    <source>
        <dbReference type="ARBA" id="ARBA00023136"/>
    </source>
</evidence>
<dbReference type="GO" id="GO:0055085">
    <property type="term" value="P:transmembrane transport"/>
    <property type="evidence" value="ECO:0007669"/>
    <property type="project" value="InterPro"/>
</dbReference>
<reference evidence="8 9" key="1">
    <citation type="submission" date="2016-10" db="EMBL/GenBank/DDBJ databases">
        <authorList>
            <person name="de Groot N.N."/>
        </authorList>
    </citation>
    <scope>NUCLEOTIDE SEQUENCE [LARGE SCALE GENOMIC DNA]</scope>
    <source>
        <strain evidence="9">KMM 9023,NRIC 0796,JCM 17311,KCTC 23692</strain>
    </source>
</reference>
<organism evidence="8 9">
    <name type="scientific">Poseidonocella sedimentorum</name>
    <dbReference type="NCBI Taxonomy" id="871652"/>
    <lineage>
        <taxon>Bacteria</taxon>
        <taxon>Pseudomonadati</taxon>
        <taxon>Pseudomonadota</taxon>
        <taxon>Alphaproteobacteria</taxon>
        <taxon>Rhodobacterales</taxon>
        <taxon>Roseobacteraceae</taxon>
        <taxon>Poseidonocella</taxon>
    </lineage>
</organism>
<name>A0A1I6E4P1_9RHOB</name>
<keyword evidence="2" id="KW-0812">Transmembrane</keyword>
<dbReference type="Gene3D" id="3.30.1150.10">
    <property type="match status" value="1"/>
</dbReference>
<protein>
    <submittedName>
        <fullName evidence="8">Outer membrane transport energization protein TonB</fullName>
    </submittedName>
</protein>
<keyword evidence="3" id="KW-1133">Transmembrane helix</keyword>
<dbReference type="EMBL" id="FOYI01000007">
    <property type="protein sequence ID" value="SFR12683.1"/>
    <property type="molecule type" value="Genomic_DNA"/>
</dbReference>
<feature type="domain" description="TonB C-terminal" evidence="7">
    <location>
        <begin position="262"/>
        <end position="348"/>
    </location>
</feature>
<dbReference type="AlphaFoldDB" id="A0A1I6E4P1"/>
<evidence type="ECO:0000259" key="7">
    <source>
        <dbReference type="PROSITE" id="PS52015"/>
    </source>
</evidence>
<dbReference type="InterPro" id="IPR037682">
    <property type="entry name" value="TonB_C"/>
</dbReference>
<feature type="signal peptide" evidence="6">
    <location>
        <begin position="1"/>
        <end position="19"/>
    </location>
</feature>
<dbReference type="Pfam" id="PF13103">
    <property type="entry name" value="TonB_2"/>
    <property type="match status" value="1"/>
</dbReference>
<feature type="compositionally biased region" description="Low complexity" evidence="5">
    <location>
        <begin position="235"/>
        <end position="259"/>
    </location>
</feature>
<evidence type="ECO:0000313" key="9">
    <source>
        <dbReference type="Proteomes" id="UP000199302"/>
    </source>
</evidence>
<proteinExistence type="predicted"/>
<keyword evidence="4" id="KW-0472">Membrane</keyword>
<evidence type="ECO:0000256" key="5">
    <source>
        <dbReference type="SAM" id="MobiDB-lite"/>
    </source>
</evidence>
<keyword evidence="9" id="KW-1185">Reference proteome</keyword>
<evidence type="ECO:0000256" key="3">
    <source>
        <dbReference type="ARBA" id="ARBA00022989"/>
    </source>
</evidence>
<feature type="compositionally biased region" description="Basic and acidic residues" evidence="5">
    <location>
        <begin position="191"/>
        <end position="214"/>
    </location>
</feature>
<dbReference type="GO" id="GO:0016020">
    <property type="term" value="C:membrane"/>
    <property type="evidence" value="ECO:0007669"/>
    <property type="project" value="UniProtKB-SubCell"/>
</dbReference>
<dbReference type="Proteomes" id="UP000199302">
    <property type="component" value="Unassembled WGS sequence"/>
</dbReference>
<dbReference type="STRING" id="871652.SAMN04515673_107103"/>
<feature type="region of interest" description="Disordered" evidence="5">
    <location>
        <begin position="133"/>
        <end position="289"/>
    </location>
</feature>